<reference evidence="3" key="1">
    <citation type="journal article" date="2019" name="Int. J. Syst. Evol. Microbiol.">
        <title>The Global Catalogue of Microorganisms (GCM) 10K type strain sequencing project: providing services to taxonomists for standard genome sequencing and annotation.</title>
        <authorList>
            <consortium name="The Broad Institute Genomics Platform"/>
            <consortium name="The Broad Institute Genome Sequencing Center for Infectious Disease"/>
            <person name="Wu L."/>
            <person name="Ma J."/>
        </authorList>
    </citation>
    <scope>NUCLEOTIDE SEQUENCE [LARGE SCALE GENOMIC DNA]</scope>
    <source>
        <strain evidence="3">CGMCC 1.15043</strain>
    </source>
</reference>
<name>A0ABQ1EKY8_9BACL</name>
<organism evidence="2 3">
    <name type="scientific">Paenibacillus marchantiophytorum</name>
    <dbReference type="NCBI Taxonomy" id="1619310"/>
    <lineage>
        <taxon>Bacteria</taxon>
        <taxon>Bacillati</taxon>
        <taxon>Bacillota</taxon>
        <taxon>Bacilli</taxon>
        <taxon>Bacillales</taxon>
        <taxon>Paenibacillaceae</taxon>
        <taxon>Paenibacillus</taxon>
    </lineage>
</organism>
<dbReference type="Proteomes" id="UP000615455">
    <property type="component" value="Unassembled WGS sequence"/>
</dbReference>
<evidence type="ECO:0000313" key="3">
    <source>
        <dbReference type="Proteomes" id="UP000615455"/>
    </source>
</evidence>
<dbReference type="Pfam" id="PF00903">
    <property type="entry name" value="Glyoxalase"/>
    <property type="match status" value="1"/>
</dbReference>
<dbReference type="EMBL" id="BMHE01000008">
    <property type="protein sequence ID" value="GFZ76017.1"/>
    <property type="molecule type" value="Genomic_DNA"/>
</dbReference>
<sequence>MSKQVVEQFVDRIDAVFLPVKNLQDSLVWYQTMFGFGLRWSNERMAGLAIAPNCGFHLVQISDFEPINKYTPFNFVVKDVEEVRARLEKDGVTVSEVRNGEPKRFDLTDNNGNMISVIQL</sequence>
<accession>A0ABQ1EKY8</accession>
<comment type="caution">
    <text evidence="2">The sequence shown here is derived from an EMBL/GenBank/DDBJ whole genome shotgun (WGS) entry which is preliminary data.</text>
</comment>
<gene>
    <name evidence="2" type="ORF">GCM10008018_21790</name>
</gene>
<dbReference type="Gene3D" id="3.10.180.10">
    <property type="entry name" value="2,3-Dihydroxybiphenyl 1,2-Dioxygenase, domain 1"/>
    <property type="match status" value="1"/>
</dbReference>
<proteinExistence type="predicted"/>
<feature type="domain" description="VOC" evidence="1">
    <location>
        <begin position="12"/>
        <end position="120"/>
    </location>
</feature>
<dbReference type="RefSeq" id="WP_189011262.1">
    <property type="nucleotide sequence ID" value="NZ_BMHE01000008.1"/>
</dbReference>
<protein>
    <recommendedName>
        <fullName evidence="1">VOC domain-containing protein</fullName>
    </recommendedName>
</protein>
<dbReference type="InterPro" id="IPR029068">
    <property type="entry name" value="Glyas_Bleomycin-R_OHBP_Dase"/>
</dbReference>
<dbReference type="InterPro" id="IPR004360">
    <property type="entry name" value="Glyas_Fos-R_dOase_dom"/>
</dbReference>
<keyword evidence="3" id="KW-1185">Reference proteome</keyword>
<evidence type="ECO:0000313" key="2">
    <source>
        <dbReference type="EMBL" id="GFZ76017.1"/>
    </source>
</evidence>
<dbReference type="InterPro" id="IPR037523">
    <property type="entry name" value="VOC_core"/>
</dbReference>
<dbReference type="SUPFAM" id="SSF54593">
    <property type="entry name" value="Glyoxalase/Bleomycin resistance protein/Dihydroxybiphenyl dioxygenase"/>
    <property type="match status" value="1"/>
</dbReference>
<evidence type="ECO:0000259" key="1">
    <source>
        <dbReference type="PROSITE" id="PS51819"/>
    </source>
</evidence>
<dbReference type="PROSITE" id="PS51819">
    <property type="entry name" value="VOC"/>
    <property type="match status" value="1"/>
</dbReference>